<sequence>MKKINEILTHIQNTPSFDKINTFLEIKRFVNILPLKLKSGIKFAYLKNDTLVFVLIHQIYKVEFEYAKNDILALIKSSNFKNITKLSFFVSNSVERVKKGTEESVEKYDERAYGIFENRVKDEKLFKKFEDIRAIIKGS</sequence>
<evidence type="ECO:0000313" key="2">
    <source>
        <dbReference type="Proteomes" id="UP000252669"/>
    </source>
</evidence>
<evidence type="ECO:0000313" key="1">
    <source>
        <dbReference type="EMBL" id="RBQ29218.1"/>
    </source>
</evidence>
<dbReference type="RefSeq" id="WP_113894085.1">
    <property type="nucleotide sequence ID" value="NZ_JANJGA010000008.1"/>
</dbReference>
<dbReference type="Proteomes" id="UP000252669">
    <property type="component" value="Unassembled WGS sequence"/>
</dbReference>
<proteinExistence type="predicted"/>
<evidence type="ECO:0008006" key="3">
    <source>
        <dbReference type="Google" id="ProtNLM"/>
    </source>
</evidence>
<dbReference type="EMBL" id="PDKB01000007">
    <property type="protein sequence ID" value="RBQ29218.1"/>
    <property type="molecule type" value="Genomic_DNA"/>
</dbReference>
<organism evidence="1 2">
    <name type="scientific">Aliarcobacter vitoriensis</name>
    <dbReference type="NCBI Taxonomy" id="2011099"/>
    <lineage>
        <taxon>Bacteria</taxon>
        <taxon>Pseudomonadati</taxon>
        <taxon>Campylobacterota</taxon>
        <taxon>Epsilonproteobacteria</taxon>
        <taxon>Campylobacterales</taxon>
        <taxon>Arcobacteraceae</taxon>
        <taxon>Aliarcobacter</taxon>
    </lineage>
</organism>
<name>A0A366MSF3_9BACT</name>
<keyword evidence="2" id="KW-1185">Reference proteome</keyword>
<protein>
    <recommendedName>
        <fullName evidence="3">DUF721 domain-containing protein</fullName>
    </recommendedName>
</protein>
<accession>A0A366MSF3</accession>
<dbReference type="AlphaFoldDB" id="A0A366MSF3"/>
<gene>
    <name evidence="1" type="ORF">CRU91_05145</name>
</gene>
<comment type="caution">
    <text evidence="1">The sequence shown here is derived from an EMBL/GenBank/DDBJ whole genome shotgun (WGS) entry which is preliminary data.</text>
</comment>
<dbReference type="OrthoDB" id="5373157at2"/>
<reference evidence="1 2" key="1">
    <citation type="submission" date="2017-10" db="EMBL/GenBank/DDBJ databases">
        <title>Genomics of the genus Arcobacter.</title>
        <authorList>
            <person name="Perez-Cataluna A."/>
            <person name="Figueras M.J."/>
        </authorList>
    </citation>
    <scope>NUCLEOTIDE SEQUENCE [LARGE SCALE GENOMIC DNA]</scope>
    <source>
        <strain evidence="1 2">CECT 9230</strain>
    </source>
</reference>